<feature type="region of interest" description="Disordered" evidence="1">
    <location>
        <begin position="298"/>
        <end position="329"/>
    </location>
</feature>
<evidence type="ECO:0000256" key="1">
    <source>
        <dbReference type="SAM" id="MobiDB-lite"/>
    </source>
</evidence>
<keyword evidence="2" id="KW-0812">Transmembrane</keyword>
<evidence type="ECO:0000313" key="3">
    <source>
        <dbReference type="EMBL" id="TKC78947.1"/>
    </source>
</evidence>
<dbReference type="RefSeq" id="WP_136899102.1">
    <property type="nucleotide sequence ID" value="NZ_SWJE01000026.1"/>
</dbReference>
<keyword evidence="2" id="KW-0472">Membrane</keyword>
<protein>
    <submittedName>
        <fullName evidence="3">Uncharacterized protein</fullName>
    </submittedName>
</protein>
<dbReference type="Proteomes" id="UP000305539">
    <property type="component" value="Unassembled WGS sequence"/>
</dbReference>
<organism evidence="3 4">
    <name type="scientific">Trinickia terrae</name>
    <dbReference type="NCBI Taxonomy" id="2571161"/>
    <lineage>
        <taxon>Bacteria</taxon>
        <taxon>Pseudomonadati</taxon>
        <taxon>Pseudomonadota</taxon>
        <taxon>Betaproteobacteria</taxon>
        <taxon>Burkholderiales</taxon>
        <taxon>Burkholderiaceae</taxon>
        <taxon>Trinickia</taxon>
    </lineage>
</organism>
<evidence type="ECO:0000256" key="2">
    <source>
        <dbReference type="SAM" id="Phobius"/>
    </source>
</evidence>
<sequence>MSASIRYAIKICAGLVLVAVVGLMGFAGGRWTHREQRADWIVKQWSEIMHAYNIDPVYPPTEDVHVGDIFGIAEDLDPKSGELPEGGLFASAKIAYVPMTSELMNYYAKVAVFPETGPAPSSPNGVWEQLPAGTECDGTGCKSNNSKTPNIFSEAGTLVRLPLVALPNFSVSRSFDESAAVSLPARLMSVVFGETTASNQVESITIRAAETYGVPAGVALGELNSFCSPQKFSSIDCWQSTISAILGSLRNKPPTKTAVSIVYRLYLTRSIEYTFDTSSAIGAQAKAIASLENRIQENSNVTPETSKAGPVSPSSSAEAPNPGSAPNDAKTAANHLAALHASLDAQLKSLGHLAAGHTAPGGTFSVGAVSEAGVSLVQTFERPVVIGYRAITLPSIKN</sequence>
<dbReference type="EMBL" id="SWJE01000026">
    <property type="protein sequence ID" value="TKC78947.1"/>
    <property type="molecule type" value="Genomic_DNA"/>
</dbReference>
<evidence type="ECO:0000313" key="4">
    <source>
        <dbReference type="Proteomes" id="UP000305539"/>
    </source>
</evidence>
<accession>A0A4U1HHF9</accession>
<gene>
    <name evidence="3" type="ORF">FAZ69_31400</name>
</gene>
<feature type="transmembrane region" description="Helical" evidence="2">
    <location>
        <begin position="7"/>
        <end position="27"/>
    </location>
</feature>
<comment type="caution">
    <text evidence="3">The sequence shown here is derived from an EMBL/GenBank/DDBJ whole genome shotgun (WGS) entry which is preliminary data.</text>
</comment>
<dbReference type="AlphaFoldDB" id="A0A4U1HHF9"/>
<keyword evidence="4" id="KW-1185">Reference proteome</keyword>
<reference evidence="3 4" key="1">
    <citation type="submission" date="2019-04" db="EMBL/GenBank/DDBJ databases">
        <title>Trinickia sp. 7GSK02, isolated from subtropical forest soil.</title>
        <authorList>
            <person name="Gao Z.-H."/>
            <person name="Qiu L.-H."/>
        </authorList>
    </citation>
    <scope>NUCLEOTIDE SEQUENCE [LARGE SCALE GENOMIC DNA]</scope>
    <source>
        <strain evidence="3 4">7GSK02</strain>
    </source>
</reference>
<keyword evidence="2" id="KW-1133">Transmembrane helix</keyword>
<name>A0A4U1HHF9_9BURK</name>
<proteinExistence type="predicted"/>
<dbReference type="OrthoDB" id="9132355at2"/>